<gene>
    <name evidence="1" type="ORF">PHYBLDRAFT_149892</name>
</gene>
<dbReference type="GeneID" id="28993270"/>
<dbReference type="RefSeq" id="XP_018286929.1">
    <property type="nucleotide sequence ID" value="XM_018432364.1"/>
</dbReference>
<name>A0A167KU51_PHYB8</name>
<proteinExistence type="predicted"/>
<organism evidence="1 2">
    <name type="scientific">Phycomyces blakesleeanus (strain ATCC 8743b / DSM 1359 / FGSC 10004 / NBRC 33097 / NRRL 1555)</name>
    <dbReference type="NCBI Taxonomy" id="763407"/>
    <lineage>
        <taxon>Eukaryota</taxon>
        <taxon>Fungi</taxon>
        <taxon>Fungi incertae sedis</taxon>
        <taxon>Mucoromycota</taxon>
        <taxon>Mucoromycotina</taxon>
        <taxon>Mucoromycetes</taxon>
        <taxon>Mucorales</taxon>
        <taxon>Phycomycetaceae</taxon>
        <taxon>Phycomyces</taxon>
    </lineage>
</organism>
<reference evidence="2" key="1">
    <citation type="submission" date="2015-06" db="EMBL/GenBank/DDBJ databases">
        <title>Expansion of signal transduction pathways in fungi by whole-genome duplication.</title>
        <authorList>
            <consortium name="DOE Joint Genome Institute"/>
            <person name="Corrochano L.M."/>
            <person name="Kuo A."/>
            <person name="Marcet-Houben M."/>
            <person name="Polaino S."/>
            <person name="Salamov A."/>
            <person name="Villalobos J.M."/>
            <person name="Alvarez M.I."/>
            <person name="Avalos J."/>
            <person name="Benito E.P."/>
            <person name="Benoit I."/>
            <person name="Burger G."/>
            <person name="Camino L.P."/>
            <person name="Canovas D."/>
            <person name="Cerda-Olmedo E."/>
            <person name="Cheng J.-F."/>
            <person name="Dominguez A."/>
            <person name="Elias M."/>
            <person name="Eslava A.P."/>
            <person name="Glaser F."/>
            <person name="Grimwood J."/>
            <person name="Gutierrez G."/>
            <person name="Heitman J."/>
            <person name="Henrissat B."/>
            <person name="Iturriaga E.A."/>
            <person name="Lang B.F."/>
            <person name="Lavin J.L."/>
            <person name="Lee S."/>
            <person name="Li W."/>
            <person name="Lindquist E."/>
            <person name="Lopez-Garcia S."/>
            <person name="Luque E.M."/>
            <person name="Marcos A.T."/>
            <person name="Martin J."/>
            <person name="McCluskey K."/>
            <person name="Medina H.R."/>
            <person name="Miralles-Duran A."/>
            <person name="Miyazaki A."/>
            <person name="Munoz-Torres E."/>
            <person name="Oguiza J.A."/>
            <person name="Ohm R."/>
            <person name="Olmedo M."/>
            <person name="Orejas M."/>
            <person name="Ortiz-Castellanos L."/>
            <person name="Pisabarro A.G."/>
            <person name="Rodriguez-Romero J."/>
            <person name="Ruiz-Herrera J."/>
            <person name="Ruiz-Vazquez R."/>
            <person name="Sanz C."/>
            <person name="Schackwitz W."/>
            <person name="Schmutz J."/>
            <person name="Shahriari M."/>
            <person name="Shelest E."/>
            <person name="Silva-Franco F."/>
            <person name="Soanes D."/>
            <person name="Syed K."/>
            <person name="Tagua V.G."/>
            <person name="Talbot N.J."/>
            <person name="Thon M."/>
            <person name="De vries R.P."/>
            <person name="Wiebenga A."/>
            <person name="Yadav J.S."/>
            <person name="Braun E.L."/>
            <person name="Baker S."/>
            <person name="Garre V."/>
            <person name="Horwitz B."/>
            <person name="Torres-Martinez S."/>
            <person name="Idnurm A."/>
            <person name="Herrera-Estrella A."/>
            <person name="Gabaldon T."/>
            <person name="Grigoriev I.V."/>
        </authorList>
    </citation>
    <scope>NUCLEOTIDE SEQUENCE [LARGE SCALE GENOMIC DNA]</scope>
    <source>
        <strain evidence="2">NRRL 1555(-)</strain>
    </source>
</reference>
<keyword evidence="2" id="KW-1185">Reference proteome</keyword>
<dbReference type="AlphaFoldDB" id="A0A167KU51"/>
<evidence type="ECO:0000313" key="1">
    <source>
        <dbReference type="EMBL" id="OAD68889.1"/>
    </source>
</evidence>
<dbReference type="Proteomes" id="UP000077315">
    <property type="component" value="Unassembled WGS sequence"/>
</dbReference>
<protein>
    <submittedName>
        <fullName evidence="1">Uncharacterized protein</fullName>
    </submittedName>
</protein>
<dbReference type="InParanoid" id="A0A167KU51"/>
<evidence type="ECO:0000313" key="2">
    <source>
        <dbReference type="Proteomes" id="UP000077315"/>
    </source>
</evidence>
<dbReference type="EMBL" id="KV440993">
    <property type="protein sequence ID" value="OAD68889.1"/>
    <property type="molecule type" value="Genomic_DNA"/>
</dbReference>
<sequence>MSRRDKTIIPLLHSMQNEILALKSGQEDMRREIIKLRDELANRELLPAQSTSSSVDTKVEINLNTNTNDRDDDNENIVLNISSGPICRPVSNIRDITLKHVYRMISQDLGIEVTKTEKSTLHICTKFICNEMAALPSVQALGSRPSWGSIPKEDKEMFCNRHASMLKDAGMDFTRCHGNWASIARVSHLWRDRQRRS</sequence>
<accession>A0A167KU51</accession>
<dbReference type="VEuPathDB" id="FungiDB:PHYBLDRAFT_149892"/>